<dbReference type="Pfam" id="PF02671">
    <property type="entry name" value="PAH"/>
    <property type="match status" value="3"/>
</dbReference>
<dbReference type="FunFam" id="1.20.1160.11:FF:000002">
    <property type="entry name" value="Paired amphipathic helix protein SIN3"/>
    <property type="match status" value="1"/>
</dbReference>
<evidence type="ECO:0000256" key="4">
    <source>
        <dbReference type="ARBA" id="ARBA00023015"/>
    </source>
</evidence>
<dbReference type="EMBL" id="NAJN01000208">
    <property type="protein sequence ID" value="TKA77029.1"/>
    <property type="molecule type" value="Genomic_DNA"/>
</dbReference>
<dbReference type="GO" id="GO:0000122">
    <property type="term" value="P:negative regulation of transcription by RNA polymerase II"/>
    <property type="evidence" value="ECO:0007669"/>
    <property type="project" value="TreeGrafter"/>
</dbReference>
<feature type="compositionally biased region" description="Polar residues" evidence="8">
    <location>
        <begin position="1152"/>
        <end position="1162"/>
    </location>
</feature>
<dbReference type="FunFam" id="1.20.1160.11:FF:000001">
    <property type="entry name" value="Paired amphipathic helix protein Sin3"/>
    <property type="match status" value="1"/>
</dbReference>
<feature type="region of interest" description="Disordered" evidence="8">
    <location>
        <begin position="1116"/>
        <end position="1186"/>
    </location>
</feature>
<dbReference type="Proteomes" id="UP000308768">
    <property type="component" value="Unassembled WGS sequence"/>
</dbReference>
<feature type="compositionally biased region" description="Low complexity" evidence="8">
    <location>
        <begin position="44"/>
        <end position="60"/>
    </location>
</feature>
<evidence type="ECO:0000256" key="1">
    <source>
        <dbReference type="ARBA" id="ARBA00004123"/>
    </source>
</evidence>
<feature type="compositionally biased region" description="Polar residues" evidence="8">
    <location>
        <begin position="85"/>
        <end position="113"/>
    </location>
</feature>
<feature type="compositionally biased region" description="Polar residues" evidence="8">
    <location>
        <begin position="1522"/>
        <end position="1542"/>
    </location>
</feature>
<evidence type="ECO:0000256" key="7">
    <source>
        <dbReference type="PROSITE-ProRule" id="PRU00810"/>
    </source>
</evidence>
<dbReference type="Pfam" id="PF16879">
    <property type="entry name" value="Sin3a_C"/>
    <property type="match status" value="1"/>
</dbReference>
<accession>A0A4V5NGZ5</accession>
<sequence length="1582" mass="176959">MNPAHRDGWPPPPPVSGPANAHQSNEHGQAQGPRPIPSFGSSTPAQQQQQQQASQPGQSGLPPPPPGPFFAPSQQVGHNLPTLAGLSQQASPRQSNPLPGINQATQQQHNPIQSGFEREREHGIHGRQQDDMQGSREREVQIKEEQDALRQRDQQREREIRERQQLEQVPPHQNHAGSIHLHQPVAVGPRTIHGPNGLLANPAAIPGPSPHSAPLGAPSGPGNIFGGAPIQQSAPQPGQSMQPGLMVPFNGQPGVQAANMGQGQQPILNDALSYLDQVKVQFVDHPDVYNRFLDIMKDFKSGAIDTPGVIERVSTLFAGNPNLIQGFNTFLPPGYRIECGTGDDPNAIRVTTPMGTTVSSMPAVPRAPSNPRSTAGNVNGASGSERPYYESLQRGAGDGWPQQQGAGASQVVFSPSGRPLQPLFGLQATQAQNQQAASPMTAHREQQAAAIVHQQEQQGVSQLAAATGEALSRQGLAQMSPPGGPAAAPSSQGMDGMGAVGPQGAAGMEKRGPVEFNHAINYVNKIKTRFQSQPDIYKQFLEILQTYQRESKPIQDVYGQVTALFKGASDLLEDFKQFLPESAAQAKLAAEARQAEQEAAMLNNVREPMYPQAHQPYHTPRTEQQPRLPPVGNFAPTPTNKDNKRKRGERQGTAASNSAVGLPGIDSSMRSTAGFGQSSSVNKRSKQSHVGKQPVQPDIPPVSPTLTPARPEPLQPTSKNEIPEELSWFDRVKKHIGNKNMMNEFLKLCNLYSQDLIDVALLYQRAQSYIGGNPELMTWFKNFLGYDGRDRIIENRPRPVNSRVALSNCRGLGPSYRLLPQRERMKVCSGRDELCHSVLNDQWASHPTWASEDSGFIAHRKNVHEEGLHRIEEERHDYDSNIEACNRTIQLLDPLAQQLLRMDKNNRSSLTFPPDLGGQSHSIYQRVIMKIYGREQGRLIIQSLQDNPSMVVPVLLNRLKSRLDDWKTAQREWEKVWRDQTQKMFWKSLDHQSISVKMADKRQFQTKTLQSEIHVKYEEQKRQRLIPLANVPKYQLAHEFNDMDVVYDASHLVLAYAETSHATDFPRLTIFIKEFIPLFFGLDPEKFQQRITSKFGDVLARENADEGMPDVEDVFNARTHKANGKKPDLLRGVLERGRNGKPVTKDKEDSVASGSRGSTPDISSAVDDDMHSGAYSPSGNDTEPETTAVERWFEHPGGGNLFQGRKVAPNEPYKRDSFNLYGNLPIFCFFRMFVILYERLVNLKRSEKEVHETVRRAKANKPAIILAIVDKLPQDFFGDTSPNANYYHQILCMFEEFIKGENDMNHIEETLRRYYLQTGWQLYSFDKMLSALVRFGIAVLGTDGKDKTWEIMQLFKRDRARAETTHEDELNYRKQVEKYAKDGDIYKITYNKPQSKAHIQIFKRGEPTFDNDELTEEARWAYYISSWQIVDPTEGVPTPHKSFYKRNIPKEANELVDKDNDDTDPNAHYGEARLDSVKSSENLEMKISVQQYKLLFTRKTEEWLYQSQRTRSGGRDGLSEAETASEQASGTFLESYVMNTPSMKDLSKDEVERINGDYRSLQDQGVQDDAATAQEDKEMVDA</sequence>
<dbReference type="SUPFAM" id="SSF47762">
    <property type="entry name" value="PAH2 domain"/>
    <property type="match status" value="3"/>
</dbReference>
<feature type="region of interest" description="Disordered" evidence="8">
    <location>
        <begin position="355"/>
        <end position="416"/>
    </location>
</feature>
<feature type="region of interest" description="Disordered" evidence="8">
    <location>
        <begin position="611"/>
        <end position="719"/>
    </location>
</feature>
<evidence type="ECO:0000256" key="8">
    <source>
        <dbReference type="SAM" id="MobiDB-lite"/>
    </source>
</evidence>
<feature type="region of interest" description="Disordered" evidence="8">
    <location>
        <begin position="1508"/>
        <end position="1582"/>
    </location>
</feature>
<proteinExistence type="predicted"/>
<dbReference type="SMART" id="SM00761">
    <property type="entry name" value="HDAC_interact"/>
    <property type="match status" value="1"/>
</dbReference>
<feature type="compositionally biased region" description="Polar residues" evidence="8">
    <location>
        <begin position="370"/>
        <end position="382"/>
    </location>
</feature>
<dbReference type="InterPro" id="IPR031693">
    <property type="entry name" value="Sin3_C"/>
</dbReference>
<dbReference type="GO" id="GO:0003714">
    <property type="term" value="F:transcription corepressor activity"/>
    <property type="evidence" value="ECO:0007669"/>
    <property type="project" value="InterPro"/>
</dbReference>
<gene>
    <name evidence="10" type="ORF">B0A49_02312</name>
</gene>
<feature type="compositionally biased region" description="Polar residues" evidence="8">
    <location>
        <begin position="668"/>
        <end position="682"/>
    </location>
</feature>
<evidence type="ECO:0000256" key="2">
    <source>
        <dbReference type="ARBA" id="ARBA00022491"/>
    </source>
</evidence>
<dbReference type="PANTHER" id="PTHR12346">
    <property type="entry name" value="SIN3B-RELATED"/>
    <property type="match status" value="1"/>
</dbReference>
<keyword evidence="5" id="KW-0804">Transcription</keyword>
<dbReference type="InterPro" id="IPR013194">
    <property type="entry name" value="HDAC_interact_dom"/>
</dbReference>
<keyword evidence="4" id="KW-0805">Transcription regulation</keyword>
<keyword evidence="3" id="KW-0677">Repeat</keyword>
<feature type="compositionally biased region" description="Basic and acidic residues" evidence="8">
    <location>
        <begin position="1545"/>
        <end position="1556"/>
    </location>
</feature>
<evidence type="ECO:0000256" key="3">
    <source>
        <dbReference type="ARBA" id="ARBA00022737"/>
    </source>
</evidence>
<dbReference type="Gene3D" id="1.20.1160.11">
    <property type="entry name" value="Paired amphipathic helix"/>
    <property type="match status" value="3"/>
</dbReference>
<dbReference type="Pfam" id="PF08295">
    <property type="entry name" value="Sin3_corepress"/>
    <property type="match status" value="1"/>
</dbReference>
<feature type="region of interest" description="Disordered" evidence="8">
    <location>
        <begin position="206"/>
        <end position="244"/>
    </location>
</feature>
<evidence type="ECO:0000256" key="5">
    <source>
        <dbReference type="ARBA" id="ARBA00023163"/>
    </source>
</evidence>
<comment type="subcellular location">
    <subcellularLocation>
        <location evidence="1 7">Nucleus</location>
    </subcellularLocation>
</comment>
<dbReference type="OrthoDB" id="10265969at2759"/>
<dbReference type="InterPro" id="IPR039774">
    <property type="entry name" value="Sin3-like"/>
</dbReference>
<keyword evidence="6 7" id="KW-0539">Nucleus</keyword>
<evidence type="ECO:0000259" key="9">
    <source>
        <dbReference type="SMART" id="SM00761"/>
    </source>
</evidence>
<dbReference type="PROSITE" id="PS51477">
    <property type="entry name" value="PAH"/>
    <property type="match status" value="3"/>
</dbReference>
<dbReference type="GO" id="GO:0033698">
    <property type="term" value="C:Rpd3L complex"/>
    <property type="evidence" value="ECO:0007669"/>
    <property type="project" value="UniProtKB-ARBA"/>
</dbReference>
<evidence type="ECO:0000256" key="6">
    <source>
        <dbReference type="ARBA" id="ARBA00023242"/>
    </source>
</evidence>
<reference evidence="10 11" key="1">
    <citation type="submission" date="2017-03" db="EMBL/GenBank/DDBJ databases">
        <title>Genomes of endolithic fungi from Antarctica.</title>
        <authorList>
            <person name="Coleine C."/>
            <person name="Masonjones S."/>
            <person name="Stajich J.E."/>
        </authorList>
    </citation>
    <scope>NUCLEOTIDE SEQUENCE [LARGE SCALE GENOMIC DNA]</scope>
    <source>
        <strain evidence="10 11">CCFEE 5187</strain>
    </source>
</reference>
<dbReference type="GO" id="GO:0010628">
    <property type="term" value="P:positive regulation of gene expression"/>
    <property type="evidence" value="ECO:0007669"/>
    <property type="project" value="UniProtKB-ARBA"/>
</dbReference>
<evidence type="ECO:0000313" key="10">
    <source>
        <dbReference type="EMBL" id="TKA77029.1"/>
    </source>
</evidence>
<organism evidence="10 11">
    <name type="scientific">Cryomyces minteri</name>
    <dbReference type="NCBI Taxonomy" id="331657"/>
    <lineage>
        <taxon>Eukaryota</taxon>
        <taxon>Fungi</taxon>
        <taxon>Dikarya</taxon>
        <taxon>Ascomycota</taxon>
        <taxon>Pezizomycotina</taxon>
        <taxon>Dothideomycetes</taxon>
        <taxon>Dothideomycetes incertae sedis</taxon>
        <taxon>Cryomyces</taxon>
    </lineage>
</organism>
<dbReference type="InterPro" id="IPR036600">
    <property type="entry name" value="PAH_sf"/>
</dbReference>
<keyword evidence="11" id="KW-1185">Reference proteome</keyword>
<dbReference type="InterPro" id="IPR003822">
    <property type="entry name" value="PAH"/>
</dbReference>
<protein>
    <recommendedName>
        <fullName evidence="9">Histone deacetylase interacting domain-containing protein</fullName>
    </recommendedName>
</protein>
<dbReference type="PANTHER" id="PTHR12346:SF0">
    <property type="entry name" value="SIN3A, ISOFORM G"/>
    <property type="match status" value="1"/>
</dbReference>
<evidence type="ECO:0000313" key="11">
    <source>
        <dbReference type="Proteomes" id="UP000308768"/>
    </source>
</evidence>
<feature type="domain" description="Histone deacetylase interacting" evidence="9">
    <location>
        <begin position="808"/>
        <end position="909"/>
    </location>
</feature>
<name>A0A4V5NGZ5_9PEZI</name>
<dbReference type="FunFam" id="1.20.1160.11:FF:000003">
    <property type="entry name" value="Paired amphipathic helix SIN3-like protein"/>
    <property type="match status" value="1"/>
</dbReference>
<feature type="compositionally biased region" description="Basic and acidic residues" evidence="8">
    <location>
        <begin position="116"/>
        <end position="165"/>
    </location>
</feature>
<feature type="compositionally biased region" description="Basic and acidic residues" evidence="8">
    <location>
        <begin position="1125"/>
        <end position="1150"/>
    </location>
</feature>
<feature type="compositionally biased region" description="Polar residues" evidence="8">
    <location>
        <begin position="230"/>
        <end position="242"/>
    </location>
</feature>
<feature type="compositionally biased region" description="Polar residues" evidence="8">
    <location>
        <begin position="401"/>
        <end position="413"/>
    </location>
</feature>
<keyword evidence="2" id="KW-0678">Repressor</keyword>
<dbReference type="STRING" id="331657.A0A4V5NGZ5"/>
<comment type="caution">
    <text evidence="10">The sequence shown here is derived from an EMBL/GenBank/DDBJ whole genome shotgun (WGS) entry which is preliminary data.</text>
</comment>
<feature type="region of interest" description="Disordered" evidence="8">
    <location>
        <begin position="1"/>
        <end position="175"/>
    </location>
</feature>